<reference evidence="5 7" key="2">
    <citation type="journal article" date="2014" name="BMC Genomics">
        <title>An improved genome release (version Mt4.0) for the model legume Medicago truncatula.</title>
        <authorList>
            <person name="Tang H."/>
            <person name="Krishnakumar V."/>
            <person name="Bidwell S."/>
            <person name="Rosen B."/>
            <person name="Chan A."/>
            <person name="Zhou S."/>
            <person name="Gentzbittel L."/>
            <person name="Childs K.L."/>
            <person name="Yandell M."/>
            <person name="Gundlach H."/>
            <person name="Mayer K.F."/>
            <person name="Schwartz D.C."/>
            <person name="Town C.D."/>
        </authorList>
    </citation>
    <scope>GENOME REANNOTATION</scope>
    <source>
        <strain evidence="6 7">cv. Jemalong A17</strain>
    </source>
</reference>
<evidence type="ECO:0000313" key="6">
    <source>
        <dbReference type="EnsemblPlants" id="AES68757"/>
    </source>
</evidence>
<dbReference type="Pfam" id="PF18052">
    <property type="entry name" value="Rx_N"/>
    <property type="match status" value="1"/>
</dbReference>
<evidence type="ECO:0000313" key="7">
    <source>
        <dbReference type="Proteomes" id="UP000002051"/>
    </source>
</evidence>
<dbReference type="HOGENOM" id="CLU_000837_20_1_1"/>
<dbReference type="Proteomes" id="UP000002051">
    <property type="component" value="Chromosome 3"/>
</dbReference>
<reference evidence="6" key="3">
    <citation type="submission" date="2015-04" db="UniProtKB">
        <authorList>
            <consortium name="EnsemblPlants"/>
        </authorList>
    </citation>
    <scope>IDENTIFICATION</scope>
    <source>
        <strain evidence="6">cv. Jemalong A17</strain>
    </source>
</reference>
<evidence type="ECO:0000256" key="3">
    <source>
        <dbReference type="ARBA" id="ARBA00022821"/>
    </source>
</evidence>
<evidence type="ECO:0000313" key="5">
    <source>
        <dbReference type="EMBL" id="AES68757.2"/>
    </source>
</evidence>
<accession>G7J0J6</accession>
<reference evidence="5 7" key="1">
    <citation type="journal article" date="2011" name="Nature">
        <title>The Medicago genome provides insight into the evolution of rhizobial symbioses.</title>
        <authorList>
            <person name="Young N.D."/>
            <person name="Debelle F."/>
            <person name="Oldroyd G.E."/>
            <person name="Geurts R."/>
            <person name="Cannon S.B."/>
            <person name="Udvardi M.K."/>
            <person name="Benedito V.A."/>
            <person name="Mayer K.F."/>
            <person name="Gouzy J."/>
            <person name="Schoof H."/>
            <person name="Van de Peer Y."/>
            <person name="Proost S."/>
            <person name="Cook D.R."/>
            <person name="Meyers B.C."/>
            <person name="Spannagl M."/>
            <person name="Cheung F."/>
            <person name="De Mita S."/>
            <person name="Krishnakumar V."/>
            <person name="Gundlach H."/>
            <person name="Zhou S."/>
            <person name="Mudge J."/>
            <person name="Bharti A.K."/>
            <person name="Murray J.D."/>
            <person name="Naoumkina M.A."/>
            <person name="Rosen B."/>
            <person name="Silverstein K.A."/>
            <person name="Tang H."/>
            <person name="Rombauts S."/>
            <person name="Zhao P.X."/>
            <person name="Zhou P."/>
            <person name="Barbe V."/>
            <person name="Bardou P."/>
            <person name="Bechner M."/>
            <person name="Bellec A."/>
            <person name="Berger A."/>
            <person name="Berges H."/>
            <person name="Bidwell S."/>
            <person name="Bisseling T."/>
            <person name="Choisne N."/>
            <person name="Couloux A."/>
            <person name="Denny R."/>
            <person name="Deshpande S."/>
            <person name="Dai X."/>
            <person name="Doyle J.J."/>
            <person name="Dudez A.M."/>
            <person name="Farmer A.D."/>
            <person name="Fouteau S."/>
            <person name="Franken C."/>
            <person name="Gibelin C."/>
            <person name="Gish J."/>
            <person name="Goldstein S."/>
            <person name="Gonzalez A.J."/>
            <person name="Green P.J."/>
            <person name="Hallab A."/>
            <person name="Hartog M."/>
            <person name="Hua A."/>
            <person name="Humphray S.J."/>
            <person name="Jeong D.H."/>
            <person name="Jing Y."/>
            <person name="Jocker A."/>
            <person name="Kenton S.M."/>
            <person name="Kim D.J."/>
            <person name="Klee K."/>
            <person name="Lai H."/>
            <person name="Lang C."/>
            <person name="Lin S."/>
            <person name="Macmil S.L."/>
            <person name="Magdelenat G."/>
            <person name="Matthews L."/>
            <person name="McCorrison J."/>
            <person name="Monaghan E.L."/>
            <person name="Mun J.H."/>
            <person name="Najar F.Z."/>
            <person name="Nicholson C."/>
            <person name="Noirot C."/>
            <person name="O'Bleness M."/>
            <person name="Paule C.R."/>
            <person name="Poulain J."/>
            <person name="Prion F."/>
            <person name="Qin B."/>
            <person name="Qu C."/>
            <person name="Retzel E.F."/>
            <person name="Riddle C."/>
            <person name="Sallet E."/>
            <person name="Samain S."/>
            <person name="Samson N."/>
            <person name="Sanders I."/>
            <person name="Saurat O."/>
            <person name="Scarpelli C."/>
            <person name="Schiex T."/>
            <person name="Segurens B."/>
            <person name="Severin A.J."/>
            <person name="Sherrier D.J."/>
            <person name="Shi R."/>
            <person name="Sims S."/>
            <person name="Singer S.R."/>
            <person name="Sinharoy S."/>
            <person name="Sterck L."/>
            <person name="Viollet A."/>
            <person name="Wang B.B."/>
            <person name="Wang K."/>
            <person name="Wang M."/>
            <person name="Wang X."/>
            <person name="Warfsmann J."/>
            <person name="Weissenbach J."/>
            <person name="White D.D."/>
            <person name="White J.D."/>
            <person name="Wiley G.B."/>
            <person name="Wincker P."/>
            <person name="Xing Y."/>
            <person name="Yang L."/>
            <person name="Yao Z."/>
            <person name="Ying F."/>
            <person name="Zhai J."/>
            <person name="Zhou L."/>
            <person name="Zuber A."/>
            <person name="Denarie J."/>
            <person name="Dixon R.A."/>
            <person name="May G.D."/>
            <person name="Schwartz D.C."/>
            <person name="Rogers J."/>
            <person name="Quetier F."/>
            <person name="Town C.D."/>
            <person name="Roe B.A."/>
        </authorList>
    </citation>
    <scope>NUCLEOTIDE SEQUENCE [LARGE SCALE GENOMIC DNA]</scope>
    <source>
        <strain evidence="5">A17</strain>
        <strain evidence="6 7">cv. Jemalong A17</strain>
    </source>
</reference>
<dbReference type="EMBL" id="CM001219">
    <property type="protein sequence ID" value="AES68757.2"/>
    <property type="molecule type" value="Genomic_DNA"/>
</dbReference>
<evidence type="ECO:0000256" key="1">
    <source>
        <dbReference type="ARBA" id="ARBA00022737"/>
    </source>
</evidence>
<protein>
    <submittedName>
        <fullName evidence="5">CC-NBS-LRR resistance protein, putative</fullName>
    </submittedName>
</protein>
<proteinExistence type="predicted"/>
<organism evidence="5 7">
    <name type="scientific">Medicago truncatula</name>
    <name type="common">Barrel medic</name>
    <name type="synonym">Medicago tribuloides</name>
    <dbReference type="NCBI Taxonomy" id="3880"/>
    <lineage>
        <taxon>Eukaryota</taxon>
        <taxon>Viridiplantae</taxon>
        <taxon>Streptophyta</taxon>
        <taxon>Embryophyta</taxon>
        <taxon>Tracheophyta</taxon>
        <taxon>Spermatophyta</taxon>
        <taxon>Magnoliopsida</taxon>
        <taxon>eudicotyledons</taxon>
        <taxon>Gunneridae</taxon>
        <taxon>Pentapetalae</taxon>
        <taxon>rosids</taxon>
        <taxon>fabids</taxon>
        <taxon>Fabales</taxon>
        <taxon>Fabaceae</taxon>
        <taxon>Papilionoideae</taxon>
        <taxon>50 kb inversion clade</taxon>
        <taxon>NPAAA clade</taxon>
        <taxon>Hologalegina</taxon>
        <taxon>IRL clade</taxon>
        <taxon>Trifolieae</taxon>
        <taxon>Medicago</taxon>
    </lineage>
</organism>
<gene>
    <name evidence="6" type="primary">11424165</name>
    <name evidence="5" type="ordered locus">MTR_3g014530</name>
</gene>
<dbReference type="PaxDb" id="3880-AES68757"/>
<dbReference type="InterPro" id="IPR041118">
    <property type="entry name" value="Rx_N"/>
</dbReference>
<keyword evidence="1" id="KW-0677">Repeat</keyword>
<evidence type="ECO:0000259" key="4">
    <source>
        <dbReference type="Pfam" id="PF18052"/>
    </source>
</evidence>
<accession>A0A0C3VBL3</accession>
<dbReference type="STRING" id="3880.G7J0J6"/>
<keyword evidence="7" id="KW-1185">Reference proteome</keyword>
<dbReference type="AlphaFoldDB" id="G7J0J6"/>
<sequence>MVVEALLAASFEVLLEKIVSGDFVDFFRSTKLDLSLLKKQKITLLSLQAVLHDAEEKQITNPAVKEWLDMLQDAVYEADNLFDEINTEALRCKVKAEFKSKNATAKVRNILSSCFKRFNGVINTKMQKLFERFEKTETWIKRRYFYRCLAWDSYKFCSR</sequence>
<dbReference type="Gene3D" id="1.20.5.4130">
    <property type="match status" value="1"/>
</dbReference>
<evidence type="ECO:0000256" key="2">
    <source>
        <dbReference type="ARBA" id="ARBA00022741"/>
    </source>
</evidence>
<dbReference type="EnsemblPlants" id="AES68757">
    <property type="protein sequence ID" value="AES68757"/>
    <property type="gene ID" value="MTR_3g014530"/>
</dbReference>
<dbReference type="GO" id="GO:0006952">
    <property type="term" value="P:defense response"/>
    <property type="evidence" value="ECO:0007669"/>
    <property type="project" value="UniProtKB-KW"/>
</dbReference>
<dbReference type="GO" id="GO:0000166">
    <property type="term" value="F:nucleotide binding"/>
    <property type="evidence" value="ECO:0007669"/>
    <property type="project" value="UniProtKB-KW"/>
</dbReference>
<keyword evidence="3" id="KW-0611">Plant defense</keyword>
<name>G7J0J6_MEDTR</name>
<dbReference type="eggNOG" id="KOG4658">
    <property type="taxonomic scope" value="Eukaryota"/>
</dbReference>
<keyword evidence="2" id="KW-0547">Nucleotide-binding</keyword>
<feature type="domain" description="Disease resistance N-terminal" evidence="4">
    <location>
        <begin position="3"/>
        <end position="99"/>
    </location>
</feature>